<reference evidence="2" key="2">
    <citation type="journal article" date="2014" name="ISME J.">
        <title>Microbial stratification in low pH oxic and suboxic macroscopic growths along an acid mine drainage.</title>
        <authorList>
            <person name="Mendez-Garcia C."/>
            <person name="Mesa V."/>
            <person name="Sprenger R.R."/>
            <person name="Richter M."/>
            <person name="Diez M.S."/>
            <person name="Solano J."/>
            <person name="Bargiela R."/>
            <person name="Golyshina O.V."/>
            <person name="Manteca A."/>
            <person name="Ramos J.L."/>
            <person name="Gallego J.R."/>
            <person name="Llorente I."/>
            <person name="Martins Dos Santos V.A."/>
            <person name="Jensen O.N."/>
            <person name="Pelaez A.I."/>
            <person name="Sanchez J."/>
            <person name="Ferrer M."/>
        </authorList>
    </citation>
    <scope>NUCLEOTIDE SEQUENCE</scope>
</reference>
<dbReference type="SMART" id="SM00981">
    <property type="entry name" value="THUMP"/>
    <property type="match status" value="1"/>
</dbReference>
<dbReference type="GO" id="GO:0052837">
    <property type="term" value="P:thiazole biosynthetic process"/>
    <property type="evidence" value="ECO:0007669"/>
    <property type="project" value="TreeGrafter"/>
</dbReference>
<dbReference type="Gene3D" id="3.40.50.620">
    <property type="entry name" value="HUPs"/>
    <property type="match status" value="1"/>
</dbReference>
<accession>T0ZC01</accession>
<dbReference type="Pfam" id="PF22025">
    <property type="entry name" value="ThiI_fer"/>
    <property type="match status" value="1"/>
</dbReference>
<dbReference type="EMBL" id="AUZY01009581">
    <property type="protein sequence ID" value="EQD41607.1"/>
    <property type="molecule type" value="Genomic_DNA"/>
</dbReference>
<dbReference type="InterPro" id="IPR050102">
    <property type="entry name" value="tRNA_sulfurtransferase_ThiI"/>
</dbReference>
<proteinExistence type="predicted"/>
<gene>
    <name evidence="2" type="ORF">B1B_14461</name>
</gene>
<name>T0ZC01_9ZZZZ</name>
<comment type="caution">
    <text evidence="2">The sequence shown here is derived from an EMBL/GenBank/DDBJ whole genome shotgun (WGS) entry which is preliminary data.</text>
</comment>
<dbReference type="Gene3D" id="3.30.2130.30">
    <property type="match status" value="1"/>
</dbReference>
<dbReference type="Pfam" id="PF02926">
    <property type="entry name" value="THUMP"/>
    <property type="match status" value="1"/>
</dbReference>
<dbReference type="GO" id="GO:0005829">
    <property type="term" value="C:cytosol"/>
    <property type="evidence" value="ECO:0007669"/>
    <property type="project" value="TreeGrafter"/>
</dbReference>
<dbReference type="PANTHER" id="PTHR43209">
    <property type="entry name" value="TRNA SULFURTRANSFERASE"/>
    <property type="match status" value="1"/>
</dbReference>
<evidence type="ECO:0000259" key="1">
    <source>
        <dbReference type="PROSITE" id="PS51165"/>
    </source>
</evidence>
<dbReference type="GO" id="GO:0002937">
    <property type="term" value="P:tRNA 4-thiouridine biosynthesis"/>
    <property type="evidence" value="ECO:0007669"/>
    <property type="project" value="TreeGrafter"/>
</dbReference>
<protein>
    <submittedName>
        <fullName evidence="2">Thiamine biosynthesis/tRNA modification protein ThiI</fullName>
    </submittedName>
</protein>
<dbReference type="InterPro" id="IPR014729">
    <property type="entry name" value="Rossmann-like_a/b/a_fold"/>
</dbReference>
<dbReference type="PROSITE" id="PS51165">
    <property type="entry name" value="THUMP"/>
    <property type="match status" value="1"/>
</dbReference>
<dbReference type="AlphaFoldDB" id="T0ZC01"/>
<organism evidence="2">
    <name type="scientific">mine drainage metagenome</name>
    <dbReference type="NCBI Taxonomy" id="410659"/>
    <lineage>
        <taxon>unclassified sequences</taxon>
        <taxon>metagenomes</taxon>
        <taxon>ecological metagenomes</taxon>
    </lineage>
</organism>
<dbReference type="GO" id="GO:0003723">
    <property type="term" value="F:RNA binding"/>
    <property type="evidence" value="ECO:0007669"/>
    <property type="project" value="InterPro"/>
</dbReference>
<reference evidence="2" key="1">
    <citation type="submission" date="2013-08" db="EMBL/GenBank/DDBJ databases">
        <authorList>
            <person name="Mendez C."/>
            <person name="Richter M."/>
            <person name="Ferrer M."/>
            <person name="Sanchez J."/>
        </authorList>
    </citation>
    <scope>NUCLEOTIDE SEQUENCE</scope>
</reference>
<dbReference type="InterPro" id="IPR049962">
    <property type="entry name" value="THUMP_ThiI"/>
</dbReference>
<dbReference type="InterPro" id="IPR004114">
    <property type="entry name" value="THUMP_dom"/>
</dbReference>
<feature type="domain" description="THUMP" evidence="1">
    <location>
        <begin position="59"/>
        <end position="165"/>
    </location>
</feature>
<dbReference type="CDD" id="cd11716">
    <property type="entry name" value="THUMP_ThiI"/>
    <property type="match status" value="1"/>
</dbReference>
<evidence type="ECO:0000313" key="2">
    <source>
        <dbReference type="EMBL" id="EQD41607.1"/>
    </source>
</evidence>
<dbReference type="SUPFAM" id="SSF143437">
    <property type="entry name" value="THUMP domain-like"/>
    <property type="match status" value="1"/>
</dbReference>
<dbReference type="PANTHER" id="PTHR43209:SF1">
    <property type="entry name" value="TRNA SULFURTRANSFERASE"/>
    <property type="match status" value="1"/>
</dbReference>
<dbReference type="InterPro" id="IPR054173">
    <property type="entry name" value="ThiI_fer"/>
</dbReference>
<sequence length="299" mass="33010">MAGLLLVRYGELGLKSPPVRRQFERQLRRNVLDQFVAEGITGRLRSDRGHLYVEVDDPVRALRVLRRVFGVTSASVVHEVPTERIAVRDRLLELADPLLTPGISFAVRARRTGTHPFTSQELARDLGADIIDRFGDRGLKVNLDHPELELFVEVRGPRTYLYLGREAGPGGLPLGVAGHVVALVDGPRGALGAYLLMKRGCRAAIVETPSGAETVERVLRVFDPHLRVERSAADPESWEPALARLAEESNADGVVLPIDVAGYVPARERWGERVLFSPTVGLTEGEVTDRWERITALLT</sequence>